<sequence>MCRLGILLRRDIPQVGRGSSEKCSSSGVLHFGWVISFGLLTLMTDHFPDLCGDPFISDSPGRDILSVGIRLFQDSPGRFRWSRMSAQRPVMMMMYLSSVYFGTLESDLWCRPVRIACLLRYPARGNKSKLMDPPNADILELKEMVRDLFRVVQGLALGQKAMAERLGRIEGWMIKEKVQGKAPSSEVTNPSGSVVKKSLDSGQPKKEVESGGAQTKRECGKDRYHPYAATATIPVGGSSVPPRHPSPRPGAQRAGNQVRGKGVDRQFDKPPIPYALLLRKLKDLGMVQLRTLAPLEPDQRPTNYDENAKCEFHSGASGHNLEGCRAFKHTVQDLVDSKAINFAQFPNINANHMPAHGEVEMNAIYGDRKTIGLVNGDRLKMLRPVVPKPRRKEGTFPSVDTCCMAIATEGGVPMGDVIQKVKKMDGGKFETPSLVAETVKVENDNGVGKEKKPSVSSYKQALEMLRNGGIPGWGQIIGIVVKADMFGIGYHPGQDSSEQNRGRRPSFTFVSAGMLDSDHAYTVGKETDSDWEIDQWIKSNQAEEEDEEDCDLLELARLLKQEEKVIQPPEERVEIVIPSTAENMPGSDTGVIVHKLPWREDCPLEEQNAGAT</sequence>
<accession>A0A9D5BHV8</accession>
<feature type="compositionally biased region" description="Basic and acidic residues" evidence="1">
    <location>
        <begin position="197"/>
        <end position="218"/>
    </location>
</feature>
<name>A0A9D5BHV8_PEA</name>
<dbReference type="Gramene" id="Psat01G0246600-T1">
    <property type="protein sequence ID" value="KAI5443826.1"/>
    <property type="gene ID" value="KIW84_012466"/>
</dbReference>
<dbReference type="EMBL" id="JAMSHJ010000001">
    <property type="protein sequence ID" value="KAI5443826.1"/>
    <property type="molecule type" value="Genomic_DNA"/>
</dbReference>
<protein>
    <submittedName>
        <fullName evidence="2">Uncharacterized protein</fullName>
    </submittedName>
</protein>
<proteinExistence type="predicted"/>
<comment type="caution">
    <text evidence="2">The sequence shown here is derived from an EMBL/GenBank/DDBJ whole genome shotgun (WGS) entry which is preliminary data.</text>
</comment>
<dbReference type="Proteomes" id="UP001058974">
    <property type="component" value="Chromosome 1"/>
</dbReference>
<feature type="region of interest" description="Disordered" evidence="1">
    <location>
        <begin position="178"/>
        <end position="218"/>
    </location>
</feature>
<evidence type="ECO:0000313" key="2">
    <source>
        <dbReference type="EMBL" id="KAI5443826.1"/>
    </source>
</evidence>
<organism evidence="2 3">
    <name type="scientific">Pisum sativum</name>
    <name type="common">Garden pea</name>
    <name type="synonym">Lathyrus oleraceus</name>
    <dbReference type="NCBI Taxonomy" id="3888"/>
    <lineage>
        <taxon>Eukaryota</taxon>
        <taxon>Viridiplantae</taxon>
        <taxon>Streptophyta</taxon>
        <taxon>Embryophyta</taxon>
        <taxon>Tracheophyta</taxon>
        <taxon>Spermatophyta</taxon>
        <taxon>Magnoliopsida</taxon>
        <taxon>eudicotyledons</taxon>
        <taxon>Gunneridae</taxon>
        <taxon>Pentapetalae</taxon>
        <taxon>rosids</taxon>
        <taxon>fabids</taxon>
        <taxon>Fabales</taxon>
        <taxon>Fabaceae</taxon>
        <taxon>Papilionoideae</taxon>
        <taxon>50 kb inversion clade</taxon>
        <taxon>NPAAA clade</taxon>
        <taxon>Hologalegina</taxon>
        <taxon>IRL clade</taxon>
        <taxon>Fabeae</taxon>
        <taxon>Lathyrus</taxon>
    </lineage>
</organism>
<keyword evidence="3" id="KW-1185">Reference proteome</keyword>
<dbReference type="PANTHER" id="PTHR32108">
    <property type="entry name" value="DNA-DIRECTED RNA POLYMERASE SUBUNIT ALPHA"/>
    <property type="match status" value="1"/>
</dbReference>
<dbReference type="PANTHER" id="PTHR32108:SF9">
    <property type="entry name" value="REVERSE TRANSCRIPTASE RNASE H-LIKE DOMAIN-CONTAINING PROTEIN"/>
    <property type="match status" value="1"/>
</dbReference>
<evidence type="ECO:0000256" key="1">
    <source>
        <dbReference type="SAM" id="MobiDB-lite"/>
    </source>
</evidence>
<evidence type="ECO:0000313" key="3">
    <source>
        <dbReference type="Proteomes" id="UP001058974"/>
    </source>
</evidence>
<reference evidence="2 3" key="1">
    <citation type="journal article" date="2022" name="Nat. Genet.">
        <title>Improved pea reference genome and pan-genome highlight genomic features and evolutionary characteristics.</title>
        <authorList>
            <person name="Yang T."/>
            <person name="Liu R."/>
            <person name="Luo Y."/>
            <person name="Hu S."/>
            <person name="Wang D."/>
            <person name="Wang C."/>
            <person name="Pandey M.K."/>
            <person name="Ge S."/>
            <person name="Xu Q."/>
            <person name="Li N."/>
            <person name="Li G."/>
            <person name="Huang Y."/>
            <person name="Saxena R.K."/>
            <person name="Ji Y."/>
            <person name="Li M."/>
            <person name="Yan X."/>
            <person name="He Y."/>
            <person name="Liu Y."/>
            <person name="Wang X."/>
            <person name="Xiang C."/>
            <person name="Varshney R.K."/>
            <person name="Ding H."/>
            <person name="Gao S."/>
            <person name="Zong X."/>
        </authorList>
    </citation>
    <scope>NUCLEOTIDE SEQUENCE [LARGE SCALE GENOMIC DNA]</scope>
    <source>
        <strain evidence="2 3">cv. Zhongwan 6</strain>
    </source>
</reference>
<feature type="region of interest" description="Disordered" evidence="1">
    <location>
        <begin position="231"/>
        <end position="267"/>
    </location>
</feature>
<gene>
    <name evidence="2" type="ORF">KIW84_012466</name>
</gene>
<dbReference type="AlphaFoldDB" id="A0A9D5BHV8"/>